<dbReference type="GO" id="GO:0016020">
    <property type="term" value="C:membrane"/>
    <property type="evidence" value="ECO:0007669"/>
    <property type="project" value="TreeGrafter"/>
</dbReference>
<reference evidence="5" key="1">
    <citation type="submission" date="2021-01" db="UniProtKB">
        <authorList>
            <consortium name="EnsemblPlants"/>
        </authorList>
    </citation>
    <scope>IDENTIFICATION</scope>
</reference>
<dbReference type="Gramene" id="Kaladp0063s0033.1.v1.1">
    <property type="protein sequence ID" value="Kaladp0063s0033.1.v1.1"/>
    <property type="gene ID" value="Kaladp0063s0033.v1.1"/>
</dbReference>
<evidence type="ECO:0000256" key="1">
    <source>
        <dbReference type="ARBA" id="ARBA00006484"/>
    </source>
</evidence>
<evidence type="ECO:0000313" key="5">
    <source>
        <dbReference type="EnsemblPlants" id="Kaladp0063s0033.1.v1.1"/>
    </source>
</evidence>
<dbReference type="EnsemblPlants" id="Kaladp0063s0033.1.v1.1">
    <property type="protein sequence ID" value="Kaladp0063s0033.1.v1.1"/>
    <property type="gene ID" value="Kaladp0063s0033.v1.1"/>
</dbReference>
<comment type="similarity">
    <text evidence="1 4">Belongs to the short-chain dehydrogenases/reductases (SDR) family.</text>
</comment>
<dbReference type="Pfam" id="PF00106">
    <property type="entry name" value="adh_short"/>
    <property type="match status" value="1"/>
</dbReference>
<sequence length="307" mass="33335">MAEDSSNNFLATKRYAVVTGGNKGIGFEICKQLASRGVVVLLTARDELRGLDAVEKLRACGLSEFVVFHQLDVGNSASVAAAADFIRTKFGKLDILVNNAAIGGVNFNSEAFMRAVELVGGWPHGPLVDWNELATQDYEMTKECLNINYYGTKRMVEALIPLLQLSDSSRIVNVSSISGLLEGIQNEWAKGVLSNAECITEEKVDQVLEKFLQDFKDGLLEANGWPTEISAYTLSKVAMNSYTRLVAKTYPFILVNCVCPGYSRTDIVLNTGRLTAEEGAAGPVSLALQPKDAPSGLFYIEGKISSF</sequence>
<protein>
    <recommendedName>
        <fullName evidence="7">(+)-neomenthol dehydrogenase</fullName>
    </recommendedName>
</protein>
<organism evidence="5 6">
    <name type="scientific">Kalanchoe fedtschenkoi</name>
    <name type="common">Lavender scallops</name>
    <name type="synonym">South American air plant</name>
    <dbReference type="NCBI Taxonomy" id="63787"/>
    <lineage>
        <taxon>Eukaryota</taxon>
        <taxon>Viridiplantae</taxon>
        <taxon>Streptophyta</taxon>
        <taxon>Embryophyta</taxon>
        <taxon>Tracheophyta</taxon>
        <taxon>Spermatophyta</taxon>
        <taxon>Magnoliopsida</taxon>
        <taxon>eudicotyledons</taxon>
        <taxon>Gunneridae</taxon>
        <taxon>Pentapetalae</taxon>
        <taxon>Saxifragales</taxon>
        <taxon>Crassulaceae</taxon>
        <taxon>Kalanchoe</taxon>
    </lineage>
</organism>
<dbReference type="Gene3D" id="3.40.50.720">
    <property type="entry name" value="NAD(P)-binding Rossmann-like Domain"/>
    <property type="match status" value="1"/>
</dbReference>
<keyword evidence="3" id="KW-0560">Oxidoreductase</keyword>
<dbReference type="AlphaFoldDB" id="A0A7N1A1X4"/>
<evidence type="ECO:0000256" key="3">
    <source>
        <dbReference type="ARBA" id="ARBA00023002"/>
    </source>
</evidence>
<dbReference type="PRINTS" id="PR00081">
    <property type="entry name" value="GDHRDH"/>
</dbReference>
<evidence type="ECO:0000256" key="4">
    <source>
        <dbReference type="RuleBase" id="RU000363"/>
    </source>
</evidence>
<keyword evidence="6" id="KW-1185">Reference proteome</keyword>
<dbReference type="GO" id="GO:0016491">
    <property type="term" value="F:oxidoreductase activity"/>
    <property type="evidence" value="ECO:0007669"/>
    <property type="project" value="UniProtKB-KW"/>
</dbReference>
<dbReference type="InterPro" id="IPR002347">
    <property type="entry name" value="SDR_fam"/>
</dbReference>
<dbReference type="PRINTS" id="PR00080">
    <property type="entry name" value="SDRFAMILY"/>
</dbReference>
<dbReference type="PANTHER" id="PTHR43490:SF119">
    <property type="entry name" value="SHORT-CHAIN DEHYDROGENASE_REDUCTASE"/>
    <property type="match status" value="1"/>
</dbReference>
<keyword evidence="2" id="KW-0521">NADP</keyword>
<evidence type="ECO:0008006" key="7">
    <source>
        <dbReference type="Google" id="ProtNLM"/>
    </source>
</evidence>
<dbReference type="InterPro" id="IPR036291">
    <property type="entry name" value="NAD(P)-bd_dom_sf"/>
</dbReference>
<dbReference type="OMA" id="RTHINWK"/>
<dbReference type="FunFam" id="3.40.50.720:FF:000312">
    <property type="entry name" value="(+)-neomenthol dehydrogenase"/>
    <property type="match status" value="1"/>
</dbReference>
<name>A0A7N1A1X4_KALFE</name>
<dbReference type="PANTHER" id="PTHR43490">
    <property type="entry name" value="(+)-NEOMENTHOL DEHYDROGENASE"/>
    <property type="match status" value="1"/>
</dbReference>
<dbReference type="Proteomes" id="UP000594263">
    <property type="component" value="Unplaced"/>
</dbReference>
<proteinExistence type="inferred from homology"/>
<dbReference type="SUPFAM" id="SSF51735">
    <property type="entry name" value="NAD(P)-binding Rossmann-fold domains"/>
    <property type="match status" value="1"/>
</dbReference>
<evidence type="ECO:0000313" key="6">
    <source>
        <dbReference type="Proteomes" id="UP000594263"/>
    </source>
</evidence>
<accession>A0A7N1A1X4</accession>
<evidence type="ECO:0000256" key="2">
    <source>
        <dbReference type="ARBA" id="ARBA00022857"/>
    </source>
</evidence>